<organism evidence="3 4">
    <name type="scientific">Paenibacillus monticola</name>
    <dbReference type="NCBI Taxonomy" id="2666075"/>
    <lineage>
        <taxon>Bacteria</taxon>
        <taxon>Bacillati</taxon>
        <taxon>Bacillota</taxon>
        <taxon>Bacilli</taxon>
        <taxon>Bacillales</taxon>
        <taxon>Paenibacillaceae</taxon>
        <taxon>Paenibacillus</taxon>
    </lineage>
</organism>
<evidence type="ECO:0000259" key="2">
    <source>
        <dbReference type="PROSITE" id="PS50943"/>
    </source>
</evidence>
<feature type="domain" description="HTH cro/C1-type" evidence="2">
    <location>
        <begin position="61"/>
        <end position="115"/>
    </location>
</feature>
<reference evidence="3 4" key="1">
    <citation type="submission" date="2019-11" db="EMBL/GenBank/DDBJ databases">
        <title>Paenibacillus monticola sp. nov., a novel PGPR strain isolated from mountain sample in China.</title>
        <authorList>
            <person name="Zhao Q."/>
            <person name="Li H.-P."/>
            <person name="Zhang J.-L."/>
        </authorList>
    </citation>
    <scope>NUCLEOTIDE SEQUENCE [LARGE SCALE GENOMIC DNA]</scope>
    <source>
        <strain evidence="3 4">LC-T2</strain>
    </source>
</reference>
<dbReference type="EMBL" id="WJXB01000006">
    <property type="protein sequence ID" value="MRN54884.1"/>
    <property type="molecule type" value="Genomic_DNA"/>
</dbReference>
<proteinExistence type="predicted"/>
<dbReference type="CDD" id="cd00093">
    <property type="entry name" value="HTH_XRE"/>
    <property type="match status" value="2"/>
</dbReference>
<dbReference type="PANTHER" id="PTHR46797:SF1">
    <property type="entry name" value="METHYLPHOSPHONATE SYNTHASE"/>
    <property type="match status" value="1"/>
</dbReference>
<dbReference type="SUPFAM" id="SSF47413">
    <property type="entry name" value="lambda repressor-like DNA-binding domains"/>
    <property type="match status" value="2"/>
</dbReference>
<sequence length="183" mass="20728">MPGIERYVQDCTYNPAVGSHYPETHNYIREDNTSGISILQRKPLQLAQSETSMPTISGKRIRQGRINKDLTIVEVAAQIGISPTALSYIEGNKNTASLPTLRKLSDILGLPISYLGCFEDLPERTLGELIRKARIYQGMQINETASLFCVDTKTITNWENDRRKPMNKKMNQIKQFIIILQTN</sequence>
<dbReference type="PROSITE" id="PS50943">
    <property type="entry name" value="HTH_CROC1"/>
    <property type="match status" value="2"/>
</dbReference>
<comment type="caution">
    <text evidence="3">The sequence shown here is derived from an EMBL/GenBank/DDBJ whole genome shotgun (WGS) entry which is preliminary data.</text>
</comment>
<dbReference type="Gene3D" id="1.10.260.40">
    <property type="entry name" value="lambda repressor-like DNA-binding domains"/>
    <property type="match status" value="2"/>
</dbReference>
<gene>
    <name evidence="3" type="ORF">GJB61_18020</name>
</gene>
<keyword evidence="1" id="KW-0238">DNA-binding</keyword>
<dbReference type="Proteomes" id="UP000463051">
    <property type="component" value="Unassembled WGS sequence"/>
</dbReference>
<dbReference type="AlphaFoldDB" id="A0A7X2H7B0"/>
<dbReference type="GO" id="GO:0003700">
    <property type="term" value="F:DNA-binding transcription factor activity"/>
    <property type="evidence" value="ECO:0007669"/>
    <property type="project" value="TreeGrafter"/>
</dbReference>
<evidence type="ECO:0000313" key="3">
    <source>
        <dbReference type="EMBL" id="MRN54884.1"/>
    </source>
</evidence>
<protein>
    <submittedName>
        <fullName evidence="3">Helix-turn-helix domain-containing protein</fullName>
    </submittedName>
</protein>
<dbReference type="Pfam" id="PF01381">
    <property type="entry name" value="HTH_3"/>
    <property type="match status" value="1"/>
</dbReference>
<feature type="domain" description="HTH cro/C1-type" evidence="2">
    <location>
        <begin position="130"/>
        <end position="165"/>
    </location>
</feature>
<accession>A0A7X2H7B0</accession>
<dbReference type="InterPro" id="IPR050807">
    <property type="entry name" value="TransReg_Diox_bact_type"/>
</dbReference>
<dbReference type="GO" id="GO:0003677">
    <property type="term" value="F:DNA binding"/>
    <property type="evidence" value="ECO:0007669"/>
    <property type="project" value="UniProtKB-KW"/>
</dbReference>
<dbReference type="InterPro" id="IPR001387">
    <property type="entry name" value="Cro/C1-type_HTH"/>
</dbReference>
<evidence type="ECO:0000256" key="1">
    <source>
        <dbReference type="ARBA" id="ARBA00023125"/>
    </source>
</evidence>
<dbReference type="SMART" id="SM00530">
    <property type="entry name" value="HTH_XRE"/>
    <property type="match status" value="2"/>
</dbReference>
<keyword evidence="4" id="KW-1185">Reference proteome</keyword>
<evidence type="ECO:0000313" key="4">
    <source>
        <dbReference type="Proteomes" id="UP000463051"/>
    </source>
</evidence>
<dbReference type="PANTHER" id="PTHR46797">
    <property type="entry name" value="HTH-TYPE TRANSCRIPTIONAL REGULATOR"/>
    <property type="match status" value="1"/>
</dbReference>
<name>A0A7X2H7B0_9BACL</name>
<dbReference type="InterPro" id="IPR010982">
    <property type="entry name" value="Lambda_DNA-bd_dom_sf"/>
</dbReference>
<dbReference type="GO" id="GO:0005829">
    <property type="term" value="C:cytosol"/>
    <property type="evidence" value="ECO:0007669"/>
    <property type="project" value="TreeGrafter"/>
</dbReference>